<gene>
    <name evidence="1" type="ORF">OFLC_LOCUS11339</name>
</gene>
<accession>A0A183HV26</accession>
<organism evidence="3">
    <name type="scientific">Onchocerca flexuosa</name>
    <dbReference type="NCBI Taxonomy" id="387005"/>
    <lineage>
        <taxon>Eukaryota</taxon>
        <taxon>Metazoa</taxon>
        <taxon>Ecdysozoa</taxon>
        <taxon>Nematoda</taxon>
        <taxon>Chromadorea</taxon>
        <taxon>Rhabditida</taxon>
        <taxon>Spirurina</taxon>
        <taxon>Spiruromorpha</taxon>
        <taxon>Filarioidea</taxon>
        <taxon>Onchocercidae</taxon>
        <taxon>Onchocerca</taxon>
    </lineage>
</organism>
<evidence type="ECO:0000313" key="3">
    <source>
        <dbReference type="WBParaSite" id="OFLC_0001133801-mRNA-1"/>
    </source>
</evidence>
<keyword evidence="2" id="KW-1185">Reference proteome</keyword>
<dbReference type="AlphaFoldDB" id="A0A183HV26"/>
<dbReference type="Proteomes" id="UP000267606">
    <property type="component" value="Unassembled WGS sequence"/>
</dbReference>
<evidence type="ECO:0000313" key="2">
    <source>
        <dbReference type="Proteomes" id="UP000267606"/>
    </source>
</evidence>
<proteinExistence type="predicted"/>
<dbReference type="STRING" id="387005.A0A183HV26"/>
<reference evidence="3" key="1">
    <citation type="submission" date="2016-06" db="UniProtKB">
        <authorList>
            <consortium name="WormBaseParasite"/>
        </authorList>
    </citation>
    <scope>IDENTIFICATION</scope>
</reference>
<evidence type="ECO:0000313" key="1">
    <source>
        <dbReference type="EMBL" id="VDO75769.1"/>
    </source>
</evidence>
<name>A0A183HV26_9BILA</name>
<protein>
    <submittedName>
        <fullName evidence="1 3">Uncharacterized protein</fullName>
    </submittedName>
</protein>
<dbReference type="EMBL" id="UZAJ01016279">
    <property type="protein sequence ID" value="VDO75769.1"/>
    <property type="molecule type" value="Genomic_DNA"/>
</dbReference>
<reference evidence="1 2" key="2">
    <citation type="submission" date="2018-11" db="EMBL/GenBank/DDBJ databases">
        <authorList>
            <consortium name="Pathogen Informatics"/>
        </authorList>
    </citation>
    <scope>NUCLEOTIDE SEQUENCE [LARGE SCALE GENOMIC DNA]</scope>
</reference>
<dbReference type="WBParaSite" id="OFLC_0001133801-mRNA-1">
    <property type="protein sequence ID" value="OFLC_0001133801-mRNA-1"/>
    <property type="gene ID" value="OFLC_0001133801"/>
</dbReference>
<sequence length="68" mass="7982">MLVPRITVLLKITADPQGWGIVNISNGTDYHERFNIDDSEIQHFKITHFEIENFHRFISIAAQVIFFH</sequence>